<dbReference type="Proteomes" id="UP000176413">
    <property type="component" value="Unassembled WGS sequence"/>
</dbReference>
<comment type="caution">
    <text evidence="1">The sequence shown here is derived from an EMBL/GenBank/DDBJ whole genome shotgun (WGS) entry which is preliminary data.</text>
</comment>
<reference evidence="1 2" key="1">
    <citation type="journal article" date="2016" name="Nat. Commun.">
        <title>Thousands of microbial genomes shed light on interconnected biogeochemical processes in an aquifer system.</title>
        <authorList>
            <person name="Anantharaman K."/>
            <person name="Brown C.T."/>
            <person name="Hug L.A."/>
            <person name="Sharon I."/>
            <person name="Castelle C.J."/>
            <person name="Probst A.J."/>
            <person name="Thomas B.C."/>
            <person name="Singh A."/>
            <person name="Wilkins M.J."/>
            <person name="Karaoz U."/>
            <person name="Brodie E.L."/>
            <person name="Williams K.H."/>
            <person name="Hubbard S.S."/>
            <person name="Banfield J.F."/>
        </authorList>
    </citation>
    <scope>NUCLEOTIDE SEQUENCE [LARGE SCALE GENOMIC DNA]</scope>
</reference>
<dbReference type="InterPro" id="IPR038765">
    <property type="entry name" value="Papain-like_cys_pep_sf"/>
</dbReference>
<evidence type="ECO:0008006" key="3">
    <source>
        <dbReference type="Google" id="ProtNLM"/>
    </source>
</evidence>
<protein>
    <recommendedName>
        <fullName evidence="3">Transglutaminase-like domain-containing protein</fullName>
    </recommendedName>
</protein>
<accession>A0A1F6MBE0</accession>
<evidence type="ECO:0000313" key="1">
    <source>
        <dbReference type="EMBL" id="OGH68951.1"/>
    </source>
</evidence>
<name>A0A1F6MBE0_9BACT</name>
<dbReference type="EMBL" id="MFQA01000023">
    <property type="protein sequence ID" value="OGH68951.1"/>
    <property type="molecule type" value="Genomic_DNA"/>
</dbReference>
<sequence>MVIYFFKNNMNQKIKKHFLEFGTYTYPGLYQEKLKNDLPDDVREIGLLVRKNFIHRTTLAAGNTDTNADLKFGDMTKVPWWRQPEDDVLVTAAAMLAELYRRDKSGFAMDREPKDKLVLTCRFVAIMMASILKSKGIQARVRSGNAPYFDMGEELGDVSTDHWINQYWSEQENRWITIDVDGSLSLDENFDPYDMPNGKFDFPANAWLGIRAGKIDPQHFHNAGGYRGKIVVVWSLFYDFHSLMNSEIIYLHGTKYGDPKKFDNLAETDFEKIDSLARLMQKPDENFDELVKIWETDKDFRLLTGS</sequence>
<dbReference type="SUPFAM" id="SSF54001">
    <property type="entry name" value="Cysteine proteinases"/>
    <property type="match status" value="1"/>
</dbReference>
<proteinExistence type="predicted"/>
<dbReference type="AlphaFoldDB" id="A0A1F6MBE0"/>
<gene>
    <name evidence="1" type="ORF">A3D53_01345</name>
</gene>
<evidence type="ECO:0000313" key="2">
    <source>
        <dbReference type="Proteomes" id="UP000176413"/>
    </source>
</evidence>
<organism evidence="1 2">
    <name type="scientific">Candidatus Magasanikbacteria bacterium RIFCSPHIGHO2_02_FULL_45_10</name>
    <dbReference type="NCBI Taxonomy" id="1798679"/>
    <lineage>
        <taxon>Bacteria</taxon>
        <taxon>Candidatus Magasanikiibacteriota</taxon>
    </lineage>
</organism>